<accession>A0ABR1ZVH4</accession>
<evidence type="ECO:0000313" key="2">
    <source>
        <dbReference type="EMBL" id="KAK8484433.1"/>
    </source>
</evidence>
<protein>
    <submittedName>
        <fullName evidence="2">Uncharacterized protein</fullName>
    </submittedName>
</protein>
<feature type="region of interest" description="Disordered" evidence="1">
    <location>
        <begin position="40"/>
        <end position="70"/>
    </location>
</feature>
<dbReference type="EMBL" id="JBBPBN010000575">
    <property type="protein sequence ID" value="KAK8484433.1"/>
    <property type="molecule type" value="Genomic_DNA"/>
</dbReference>
<proteinExistence type="predicted"/>
<sequence>MICKQRSGQDNIDIIAFYNEIFIPSVKPLLGDLGAAGTTTRKSRVAEANNSNGGSCPGSPKVSPFPSLPDMSPKKVSAAHNVYVSPLRTSKVLKSFFSPFH</sequence>
<organism evidence="2 3">
    <name type="scientific">Hibiscus sabdariffa</name>
    <name type="common">roselle</name>
    <dbReference type="NCBI Taxonomy" id="183260"/>
    <lineage>
        <taxon>Eukaryota</taxon>
        <taxon>Viridiplantae</taxon>
        <taxon>Streptophyta</taxon>
        <taxon>Embryophyta</taxon>
        <taxon>Tracheophyta</taxon>
        <taxon>Spermatophyta</taxon>
        <taxon>Magnoliopsida</taxon>
        <taxon>eudicotyledons</taxon>
        <taxon>Gunneridae</taxon>
        <taxon>Pentapetalae</taxon>
        <taxon>rosids</taxon>
        <taxon>malvids</taxon>
        <taxon>Malvales</taxon>
        <taxon>Malvaceae</taxon>
        <taxon>Malvoideae</taxon>
        <taxon>Hibiscus</taxon>
    </lineage>
</organism>
<evidence type="ECO:0000313" key="3">
    <source>
        <dbReference type="Proteomes" id="UP001396334"/>
    </source>
</evidence>
<dbReference type="Proteomes" id="UP001396334">
    <property type="component" value="Unassembled WGS sequence"/>
</dbReference>
<dbReference type="PANTHER" id="PTHR13742">
    <property type="entry name" value="RETINOBLASTOMA-ASSOCIATED PROTEIN RB -RELATED"/>
    <property type="match status" value="1"/>
</dbReference>
<dbReference type="InterPro" id="IPR028309">
    <property type="entry name" value="RB_fam"/>
</dbReference>
<keyword evidence="3" id="KW-1185">Reference proteome</keyword>
<comment type="caution">
    <text evidence="2">The sequence shown here is derived from an EMBL/GenBank/DDBJ whole genome shotgun (WGS) entry which is preliminary data.</text>
</comment>
<reference evidence="2 3" key="1">
    <citation type="journal article" date="2024" name="G3 (Bethesda)">
        <title>Genome assembly of Hibiscus sabdariffa L. provides insights into metabolisms of medicinal natural products.</title>
        <authorList>
            <person name="Kim T."/>
        </authorList>
    </citation>
    <scope>NUCLEOTIDE SEQUENCE [LARGE SCALE GENOMIC DNA]</scope>
    <source>
        <strain evidence="2">TK-2024</strain>
        <tissue evidence="2">Old leaves</tissue>
    </source>
</reference>
<dbReference type="PANTHER" id="PTHR13742:SF17">
    <property type="entry name" value="RE32990P-RELATED"/>
    <property type="match status" value="1"/>
</dbReference>
<evidence type="ECO:0000256" key="1">
    <source>
        <dbReference type="SAM" id="MobiDB-lite"/>
    </source>
</evidence>
<name>A0ABR1ZVH4_9ROSI</name>
<gene>
    <name evidence="2" type="ORF">V6N11_061795</name>
</gene>